<accession>A0ABN2NP67</accession>
<dbReference type="RefSeq" id="WP_344427059.1">
    <property type="nucleotide sequence ID" value="NZ_BAAAQK010000028.1"/>
</dbReference>
<name>A0ABN2NP67_9PSEU</name>
<evidence type="ECO:0000313" key="2">
    <source>
        <dbReference type="Proteomes" id="UP001500449"/>
    </source>
</evidence>
<sequence length="122" mass="13039">MTTTLSPAMTIYGGLTAEDKAALACPYWCGEPAGHGITDDEIDRFGELIRVHLSREVVAVEKAHHSGRPVTVQLDYCVSHDGQGVDADPTVLHVYGEPDPGLTLDEAKALAQVITLVAESVR</sequence>
<proteinExistence type="predicted"/>
<reference evidence="1 2" key="1">
    <citation type="journal article" date="2019" name="Int. J. Syst. Evol. Microbiol.">
        <title>The Global Catalogue of Microorganisms (GCM) 10K type strain sequencing project: providing services to taxonomists for standard genome sequencing and annotation.</title>
        <authorList>
            <consortium name="The Broad Institute Genomics Platform"/>
            <consortium name="The Broad Institute Genome Sequencing Center for Infectious Disease"/>
            <person name="Wu L."/>
            <person name="Ma J."/>
        </authorList>
    </citation>
    <scope>NUCLEOTIDE SEQUENCE [LARGE SCALE GENOMIC DNA]</scope>
    <source>
        <strain evidence="1 2">JCM 16009</strain>
    </source>
</reference>
<protein>
    <submittedName>
        <fullName evidence="1">Uncharacterized protein</fullName>
    </submittedName>
</protein>
<comment type="caution">
    <text evidence="1">The sequence shown here is derived from an EMBL/GenBank/DDBJ whole genome shotgun (WGS) entry which is preliminary data.</text>
</comment>
<keyword evidence="2" id="KW-1185">Reference proteome</keyword>
<evidence type="ECO:0000313" key="1">
    <source>
        <dbReference type="EMBL" id="GAA1877657.1"/>
    </source>
</evidence>
<dbReference type="EMBL" id="BAAAQK010000028">
    <property type="protein sequence ID" value="GAA1877657.1"/>
    <property type="molecule type" value="Genomic_DNA"/>
</dbReference>
<gene>
    <name evidence="1" type="ORF">GCM10009836_68820</name>
</gene>
<organism evidence="1 2">
    <name type="scientific">Pseudonocardia ailaonensis</name>
    <dbReference type="NCBI Taxonomy" id="367279"/>
    <lineage>
        <taxon>Bacteria</taxon>
        <taxon>Bacillati</taxon>
        <taxon>Actinomycetota</taxon>
        <taxon>Actinomycetes</taxon>
        <taxon>Pseudonocardiales</taxon>
        <taxon>Pseudonocardiaceae</taxon>
        <taxon>Pseudonocardia</taxon>
    </lineage>
</organism>
<dbReference type="Proteomes" id="UP001500449">
    <property type="component" value="Unassembled WGS sequence"/>
</dbReference>